<dbReference type="PROSITE" id="PS51257">
    <property type="entry name" value="PROKAR_LIPOPROTEIN"/>
    <property type="match status" value="1"/>
</dbReference>
<dbReference type="AlphaFoldDB" id="A0A1C6I3U3"/>
<organism evidence="2">
    <name type="scientific">uncultured Anaerotruncus sp</name>
    <dbReference type="NCBI Taxonomy" id="905011"/>
    <lineage>
        <taxon>Bacteria</taxon>
        <taxon>Bacillati</taxon>
        <taxon>Bacillota</taxon>
        <taxon>Clostridia</taxon>
        <taxon>Eubacteriales</taxon>
        <taxon>Oscillospiraceae</taxon>
        <taxon>Anaerotruncus</taxon>
        <taxon>environmental samples</taxon>
    </lineage>
</organism>
<reference evidence="2" key="1">
    <citation type="submission" date="2015-09" db="EMBL/GenBank/DDBJ databases">
        <authorList>
            <consortium name="Pathogen Informatics"/>
        </authorList>
    </citation>
    <scope>NUCLEOTIDE SEQUENCE</scope>
    <source>
        <strain evidence="2">2789STDY5834896</strain>
    </source>
</reference>
<gene>
    <name evidence="2" type="ORF">SAMEA3545359_01230</name>
</gene>
<proteinExistence type="predicted"/>
<feature type="chain" id="PRO_5038454926" evidence="1">
    <location>
        <begin position="20"/>
        <end position="335"/>
    </location>
</feature>
<keyword evidence="1" id="KW-0732">Signal</keyword>
<dbReference type="InterPro" id="IPR027024">
    <property type="entry name" value="UCP027386_ABC_sbc_TM0202"/>
</dbReference>
<protein>
    <submittedName>
        <fullName evidence="2">ABC-type taurine transport system, periplasmic component</fullName>
    </submittedName>
</protein>
<dbReference type="Gene3D" id="3.40.190.10">
    <property type="entry name" value="Periplasmic binding protein-like II"/>
    <property type="match status" value="2"/>
</dbReference>
<accession>A0A1C6I3U3</accession>
<dbReference type="EMBL" id="FMHG01000001">
    <property type="protein sequence ID" value="SCJ64589.1"/>
    <property type="molecule type" value="Genomic_DNA"/>
</dbReference>
<dbReference type="PANTHER" id="PTHR30024">
    <property type="entry name" value="ALIPHATIC SULFONATES-BINDING PROTEIN-RELATED"/>
    <property type="match status" value="1"/>
</dbReference>
<sequence>MKRVLSALLALSLVTLLFAGCGEKDTGDKGNVSSGQEATTTIRLGGLKGPTSMGMVKLLSDAEEKKSESQIEFTMAGSADELTPKLLKGELDILAVPANLGAILYNNSEGAVEFLAINTLGVIYITEKGGNTVNSWADLKGKTIYATGKGSTPEYALNYLLQQNGLDPATDVTVEWKSEPTEVVAQMATQDQAIAMLPQPFVTVASTQIADLRVALDLTGEWDKLDNGSQFITAGLIVRREFAEKYPQQLQKFLEEYKASTDYVNQNVEAAAQLVEKYDIVKAPIAQKAIPYCNITYIDGSEMKTALKGYLQVLYDQNPASVGGKLPADDFYYEK</sequence>
<name>A0A1C6I3U3_9FIRM</name>
<dbReference type="Pfam" id="PF12974">
    <property type="entry name" value="Phosphonate-bd"/>
    <property type="match status" value="1"/>
</dbReference>
<dbReference type="PANTHER" id="PTHR30024:SF46">
    <property type="entry name" value="ABC TRANSPORTER, SUBSTRATE-BINDING LIPOPROTEIN"/>
    <property type="match status" value="1"/>
</dbReference>
<evidence type="ECO:0000256" key="1">
    <source>
        <dbReference type="SAM" id="SignalP"/>
    </source>
</evidence>
<feature type="signal peptide" evidence="1">
    <location>
        <begin position="1"/>
        <end position="19"/>
    </location>
</feature>
<dbReference type="SUPFAM" id="SSF53850">
    <property type="entry name" value="Periplasmic binding protein-like II"/>
    <property type="match status" value="1"/>
</dbReference>
<evidence type="ECO:0000313" key="2">
    <source>
        <dbReference type="EMBL" id="SCJ64589.1"/>
    </source>
</evidence>
<dbReference type="PIRSF" id="PIRSF027386">
    <property type="entry name" value="UCP027386_ABC_sbc_TM0202"/>
    <property type="match status" value="1"/>
</dbReference>